<feature type="compositionally biased region" description="Pro residues" evidence="3">
    <location>
        <begin position="172"/>
        <end position="182"/>
    </location>
</feature>
<dbReference type="PANTHER" id="PTHR33101">
    <property type="entry name" value="ROP GUANINE NUCLEOTIDE EXCHANGE FACTOR 1"/>
    <property type="match status" value="1"/>
</dbReference>
<dbReference type="PANTHER" id="PTHR33101:SF6">
    <property type="entry name" value="ROP GUANINE NUCLEOTIDE EXCHANGE FACTOR 1"/>
    <property type="match status" value="1"/>
</dbReference>
<evidence type="ECO:0000256" key="1">
    <source>
        <dbReference type="ARBA" id="ARBA00022658"/>
    </source>
</evidence>
<gene>
    <name evidence="5" type="ORF">SLEP1_g3151</name>
</gene>
<evidence type="ECO:0000259" key="4">
    <source>
        <dbReference type="PROSITE" id="PS51334"/>
    </source>
</evidence>
<dbReference type="EMBL" id="BPVZ01000003">
    <property type="protein sequence ID" value="GKU88946.1"/>
    <property type="molecule type" value="Genomic_DNA"/>
</dbReference>
<feature type="region of interest" description="Disordered" evidence="3">
    <location>
        <begin position="172"/>
        <end position="196"/>
    </location>
</feature>
<feature type="compositionally biased region" description="Low complexity" evidence="3">
    <location>
        <begin position="183"/>
        <end position="196"/>
    </location>
</feature>
<evidence type="ECO:0000256" key="2">
    <source>
        <dbReference type="PROSITE-ProRule" id="PRU00663"/>
    </source>
</evidence>
<name>A0AAV5HNS9_9ROSI</name>
<dbReference type="InterPro" id="IPR005512">
    <property type="entry name" value="PRONE_dom"/>
</dbReference>
<dbReference type="InterPro" id="IPR038937">
    <property type="entry name" value="RopGEF"/>
</dbReference>
<comment type="caution">
    <text evidence="5">The sequence shown here is derived from an EMBL/GenBank/DDBJ whole genome shotgun (WGS) entry which is preliminary data.</text>
</comment>
<keyword evidence="1 2" id="KW-0344">Guanine-nucleotide releasing factor</keyword>
<accession>A0AAV5HNS9</accession>
<dbReference type="PROSITE" id="PS51334">
    <property type="entry name" value="PRONE"/>
    <property type="match status" value="1"/>
</dbReference>
<feature type="domain" description="PRONE" evidence="4">
    <location>
        <begin position="41"/>
        <end position="196"/>
    </location>
</feature>
<dbReference type="Pfam" id="PF03759">
    <property type="entry name" value="PRONE"/>
    <property type="match status" value="1"/>
</dbReference>
<reference evidence="5 6" key="1">
    <citation type="journal article" date="2021" name="Commun. Biol.">
        <title>The genome of Shorea leprosula (Dipterocarpaceae) highlights the ecological relevance of drought in aseasonal tropical rainforests.</title>
        <authorList>
            <person name="Ng K.K.S."/>
            <person name="Kobayashi M.J."/>
            <person name="Fawcett J.A."/>
            <person name="Hatakeyama M."/>
            <person name="Paape T."/>
            <person name="Ng C.H."/>
            <person name="Ang C.C."/>
            <person name="Tnah L.H."/>
            <person name="Lee C.T."/>
            <person name="Nishiyama T."/>
            <person name="Sese J."/>
            <person name="O'Brien M.J."/>
            <person name="Copetti D."/>
            <person name="Mohd Noor M.I."/>
            <person name="Ong R.C."/>
            <person name="Putra M."/>
            <person name="Sireger I.Z."/>
            <person name="Indrioko S."/>
            <person name="Kosugi Y."/>
            <person name="Izuno A."/>
            <person name="Isagi Y."/>
            <person name="Lee S.L."/>
            <person name="Shimizu K.K."/>
        </authorList>
    </citation>
    <scope>NUCLEOTIDE SEQUENCE [LARGE SCALE GENOMIC DNA]</scope>
    <source>
        <strain evidence="5">214</strain>
    </source>
</reference>
<dbReference type="AlphaFoldDB" id="A0AAV5HNS9"/>
<evidence type="ECO:0000313" key="5">
    <source>
        <dbReference type="EMBL" id="GKU88946.1"/>
    </source>
</evidence>
<dbReference type="Proteomes" id="UP001054252">
    <property type="component" value="Unassembled WGS sequence"/>
</dbReference>
<dbReference type="Gene3D" id="1.20.58.2010">
    <property type="entry name" value="PRONE domain, subdomain 1"/>
    <property type="match status" value="1"/>
</dbReference>
<protein>
    <recommendedName>
        <fullName evidence="4">PRONE domain-containing protein</fullName>
    </recommendedName>
</protein>
<proteinExistence type="predicted"/>
<keyword evidence="6" id="KW-1185">Reference proteome</keyword>
<evidence type="ECO:0000256" key="3">
    <source>
        <dbReference type="SAM" id="MobiDB-lite"/>
    </source>
</evidence>
<evidence type="ECO:0000313" key="6">
    <source>
        <dbReference type="Proteomes" id="UP001054252"/>
    </source>
</evidence>
<organism evidence="5 6">
    <name type="scientific">Rubroshorea leprosula</name>
    <dbReference type="NCBI Taxonomy" id="152421"/>
    <lineage>
        <taxon>Eukaryota</taxon>
        <taxon>Viridiplantae</taxon>
        <taxon>Streptophyta</taxon>
        <taxon>Embryophyta</taxon>
        <taxon>Tracheophyta</taxon>
        <taxon>Spermatophyta</taxon>
        <taxon>Magnoliopsida</taxon>
        <taxon>eudicotyledons</taxon>
        <taxon>Gunneridae</taxon>
        <taxon>Pentapetalae</taxon>
        <taxon>rosids</taxon>
        <taxon>malvids</taxon>
        <taxon>Malvales</taxon>
        <taxon>Dipterocarpaceae</taxon>
        <taxon>Rubroshorea</taxon>
    </lineage>
</organism>
<sequence>MGSSSPPLLGWPIRRATVSKSSVLSDGNGEEDKTKYKDSKFKKLGSKVLEIEMMKERFAKLLLGEDMSGSGKGVCIALAISNTCPRPWFRLGSLAWPLQFRHPHRCLLQLRLPPWHLLLFPPRHLLQRRFPPWHPLQRRFPPSHLLQCQFPPSYRAPTPVPTVAPAPVPTTVPAPTPAPAPMLAPTVTPASVPTTD</sequence>
<dbReference type="GO" id="GO:0005085">
    <property type="term" value="F:guanyl-nucleotide exchange factor activity"/>
    <property type="evidence" value="ECO:0007669"/>
    <property type="project" value="UniProtKB-UniRule"/>
</dbReference>